<evidence type="ECO:0000259" key="1">
    <source>
        <dbReference type="PROSITE" id="PS51186"/>
    </source>
</evidence>
<sequence>MIKIIKATLQDVPVIQSLAATIWPVTFKDILSQEQISYMMDFMYSDSALEQQIGVHHHQFLLAQQNNNYIGYLSFELDYKSDTKTKIHKIYLLPEVQGQGVGKRLFEEVTALALQHGNQTLSLNVNRDNSAVDFYKRIGFNIVGEENIAIGNGFLMEDYIMERPIGLPM</sequence>
<comment type="caution">
    <text evidence="2">The sequence shown here is derived from an EMBL/GenBank/DDBJ whole genome shotgun (WGS) entry which is preliminary data.</text>
</comment>
<keyword evidence="2" id="KW-0687">Ribonucleoprotein</keyword>
<keyword evidence="2" id="KW-0689">Ribosomal protein</keyword>
<dbReference type="PROSITE" id="PS51186">
    <property type="entry name" value="GNAT"/>
    <property type="match status" value="1"/>
</dbReference>
<dbReference type="PANTHER" id="PTHR43617">
    <property type="entry name" value="L-AMINO ACID N-ACETYLTRANSFERASE"/>
    <property type="match status" value="1"/>
</dbReference>
<proteinExistence type="predicted"/>
<feature type="domain" description="N-acetyltransferase" evidence="1">
    <location>
        <begin position="20"/>
        <end position="166"/>
    </location>
</feature>
<dbReference type="GO" id="GO:0016747">
    <property type="term" value="F:acyltransferase activity, transferring groups other than amino-acyl groups"/>
    <property type="evidence" value="ECO:0007669"/>
    <property type="project" value="InterPro"/>
</dbReference>
<dbReference type="Gene3D" id="3.40.630.30">
    <property type="match status" value="1"/>
</dbReference>
<reference evidence="2 3" key="1">
    <citation type="submission" date="2019-03" db="EMBL/GenBank/DDBJ databases">
        <title>Genomic Encyclopedia of Archaeal and Bacterial Type Strains, Phase II (KMG-II): from individual species to whole genera.</title>
        <authorList>
            <person name="Goeker M."/>
        </authorList>
    </citation>
    <scope>NUCLEOTIDE SEQUENCE [LARGE SCALE GENOMIC DNA]</scope>
    <source>
        <strain evidence="2 3">DSM 28353</strain>
    </source>
</reference>
<dbReference type="InterPro" id="IPR016181">
    <property type="entry name" value="Acyl_CoA_acyltransferase"/>
</dbReference>
<evidence type="ECO:0000313" key="2">
    <source>
        <dbReference type="EMBL" id="TDQ73536.1"/>
    </source>
</evidence>
<dbReference type="AlphaFoldDB" id="A0A4R6W7P6"/>
<keyword evidence="3" id="KW-1185">Reference proteome</keyword>
<name>A0A4R6W7P6_9SPHI</name>
<dbReference type="EMBL" id="SNYV01000019">
    <property type="protein sequence ID" value="TDQ73536.1"/>
    <property type="molecule type" value="Genomic_DNA"/>
</dbReference>
<accession>A0A4R6W7P6</accession>
<dbReference type="SUPFAM" id="SSF55729">
    <property type="entry name" value="Acyl-CoA N-acyltransferases (Nat)"/>
    <property type="match status" value="1"/>
</dbReference>
<protein>
    <submittedName>
        <fullName evidence="2">Ribosomal protein S18 acetylase RimI-like enzyme</fullName>
    </submittedName>
</protein>
<gene>
    <name evidence="2" type="ORF">CLV99_4590</name>
</gene>
<evidence type="ECO:0000313" key="3">
    <source>
        <dbReference type="Proteomes" id="UP000295292"/>
    </source>
</evidence>
<dbReference type="Pfam" id="PF13673">
    <property type="entry name" value="Acetyltransf_10"/>
    <property type="match status" value="1"/>
</dbReference>
<dbReference type="InterPro" id="IPR050276">
    <property type="entry name" value="MshD_Acetyltransferase"/>
</dbReference>
<dbReference type="GO" id="GO:0005840">
    <property type="term" value="C:ribosome"/>
    <property type="evidence" value="ECO:0007669"/>
    <property type="project" value="UniProtKB-KW"/>
</dbReference>
<dbReference type="RefSeq" id="WP_211348623.1">
    <property type="nucleotide sequence ID" value="NZ_SNYV01000019.1"/>
</dbReference>
<dbReference type="Proteomes" id="UP000295292">
    <property type="component" value="Unassembled WGS sequence"/>
</dbReference>
<dbReference type="InterPro" id="IPR000182">
    <property type="entry name" value="GNAT_dom"/>
</dbReference>
<dbReference type="CDD" id="cd04301">
    <property type="entry name" value="NAT_SF"/>
    <property type="match status" value="1"/>
</dbReference>
<organism evidence="2 3">
    <name type="scientific">Sphingobacterium yanglingense</name>
    <dbReference type="NCBI Taxonomy" id="1437280"/>
    <lineage>
        <taxon>Bacteria</taxon>
        <taxon>Pseudomonadati</taxon>
        <taxon>Bacteroidota</taxon>
        <taxon>Sphingobacteriia</taxon>
        <taxon>Sphingobacteriales</taxon>
        <taxon>Sphingobacteriaceae</taxon>
        <taxon>Sphingobacterium</taxon>
    </lineage>
</organism>